<evidence type="ECO:0000313" key="4">
    <source>
        <dbReference type="Proteomes" id="UP001230496"/>
    </source>
</evidence>
<dbReference type="GO" id="GO:0006221">
    <property type="term" value="P:pyrimidine nucleotide biosynthetic process"/>
    <property type="evidence" value="ECO:0007669"/>
    <property type="project" value="UniProtKB-KW"/>
</dbReference>
<sequence length="427" mass="47650">MRTYIKAVKIINPASQWHNQSVNLLVDDGVITEINPSEKIDADIVIEEKELHASASWLDMRVFSGEPGEEYREDFESLANVLEAGGFGSALLMPNTNPIIQNKADIKTVMSRNSGQVVQILPSAAVTINCDGENLNEMLDVYHAGAIAFTDGAQPLWNSDILVKSLQYLQKFDGLLMTMPQDHKLALFGQMNEGIVSTGLGLKGIPHLAEEIIIQRDLELLKYAGGKLHFSCISSAKSVEMIRNAKAEGLNVTCDVNIHHLILDDENLESFDTHYKVLPPLRTQKDIEALILGVNDGTIDVIVSSHQPYDQDHKKMEFDLAEFGIMGAQIMYPMYHKFLANKIELSTFINCIEANPKKILNLPQAKIEKGAPADFTLFSNDMKWEFNTESNFSKSDNSPFMGQSFTAKAIGVFKHRHQYLESKFTNS</sequence>
<dbReference type="GO" id="GO:0046872">
    <property type="term" value="F:metal ion binding"/>
    <property type="evidence" value="ECO:0007669"/>
    <property type="project" value="InterPro"/>
</dbReference>
<dbReference type="Proteomes" id="UP001230496">
    <property type="component" value="Chromosome"/>
</dbReference>
<accession>A0AA49GCZ2</accession>
<evidence type="ECO:0000259" key="2">
    <source>
        <dbReference type="Pfam" id="PF12890"/>
    </source>
</evidence>
<dbReference type="PANTHER" id="PTHR43668:SF2">
    <property type="entry name" value="ALLANTOINASE"/>
    <property type="match status" value="1"/>
</dbReference>
<dbReference type="RefSeq" id="WP_308349508.1">
    <property type="nucleotide sequence ID" value="NZ_CP129971.1"/>
</dbReference>
<dbReference type="GO" id="GO:0004038">
    <property type="term" value="F:allantoinase activity"/>
    <property type="evidence" value="ECO:0007669"/>
    <property type="project" value="TreeGrafter"/>
</dbReference>
<dbReference type="PANTHER" id="PTHR43668">
    <property type="entry name" value="ALLANTOINASE"/>
    <property type="match status" value="1"/>
</dbReference>
<keyword evidence="3" id="KW-0378">Hydrolase</keyword>
<dbReference type="InterPro" id="IPR024403">
    <property type="entry name" value="DHOase_cat"/>
</dbReference>
<dbReference type="Gene3D" id="2.30.40.10">
    <property type="entry name" value="Urease, subunit C, domain 1"/>
    <property type="match status" value="1"/>
</dbReference>
<dbReference type="Pfam" id="PF12890">
    <property type="entry name" value="DHOase"/>
    <property type="match status" value="1"/>
</dbReference>
<keyword evidence="4" id="KW-1185">Reference proteome</keyword>
<dbReference type="InterPro" id="IPR050138">
    <property type="entry name" value="DHOase/Allantoinase_Hydrolase"/>
</dbReference>
<dbReference type="CDD" id="cd01317">
    <property type="entry name" value="DHOase_IIa"/>
    <property type="match status" value="1"/>
</dbReference>
<dbReference type="GO" id="GO:0004151">
    <property type="term" value="F:dihydroorotase activity"/>
    <property type="evidence" value="ECO:0007669"/>
    <property type="project" value="UniProtKB-EC"/>
</dbReference>
<protein>
    <submittedName>
        <fullName evidence="3">Dihydroorotase</fullName>
        <ecNumber evidence="3">3.5.2.3</ecNumber>
    </submittedName>
</protein>
<dbReference type="SUPFAM" id="SSF51556">
    <property type="entry name" value="Metallo-dependent hydrolases"/>
    <property type="match status" value="1"/>
</dbReference>
<name>A0AA49GCZ2_9BACT</name>
<dbReference type="InterPro" id="IPR004722">
    <property type="entry name" value="DHOase"/>
</dbReference>
<dbReference type="Gene3D" id="3.20.20.140">
    <property type="entry name" value="Metal-dependent hydrolases"/>
    <property type="match status" value="1"/>
</dbReference>
<organism evidence="3 4">
    <name type="scientific">Marivirga salinarum</name>
    <dbReference type="NCBI Taxonomy" id="3059078"/>
    <lineage>
        <taxon>Bacteria</taxon>
        <taxon>Pseudomonadati</taxon>
        <taxon>Bacteroidota</taxon>
        <taxon>Cytophagia</taxon>
        <taxon>Cytophagales</taxon>
        <taxon>Marivirgaceae</taxon>
        <taxon>Marivirga</taxon>
    </lineage>
</organism>
<dbReference type="InterPro" id="IPR032466">
    <property type="entry name" value="Metal_Hydrolase"/>
</dbReference>
<keyword evidence="1" id="KW-0665">Pyrimidine biosynthesis</keyword>
<dbReference type="InterPro" id="IPR011059">
    <property type="entry name" value="Metal-dep_hydrolase_composite"/>
</dbReference>
<dbReference type="SUPFAM" id="SSF51338">
    <property type="entry name" value="Composite domain of metallo-dependent hydrolases"/>
    <property type="match status" value="1"/>
</dbReference>
<dbReference type="KEGG" id="msaa:QYS49_10945"/>
<feature type="domain" description="Dihydroorotase catalytic" evidence="2">
    <location>
        <begin position="59"/>
        <end position="236"/>
    </location>
</feature>
<dbReference type="EMBL" id="CP129971">
    <property type="protein sequence ID" value="WKK78436.2"/>
    <property type="molecule type" value="Genomic_DNA"/>
</dbReference>
<dbReference type="EC" id="3.5.2.3" evidence="3"/>
<evidence type="ECO:0000313" key="3">
    <source>
        <dbReference type="EMBL" id="WKK78436.2"/>
    </source>
</evidence>
<dbReference type="GO" id="GO:0005737">
    <property type="term" value="C:cytoplasm"/>
    <property type="evidence" value="ECO:0007669"/>
    <property type="project" value="TreeGrafter"/>
</dbReference>
<dbReference type="AlphaFoldDB" id="A0AA49GCZ2"/>
<dbReference type="GO" id="GO:0006145">
    <property type="term" value="P:purine nucleobase catabolic process"/>
    <property type="evidence" value="ECO:0007669"/>
    <property type="project" value="TreeGrafter"/>
</dbReference>
<evidence type="ECO:0000256" key="1">
    <source>
        <dbReference type="ARBA" id="ARBA00022975"/>
    </source>
</evidence>
<reference evidence="3 4" key="1">
    <citation type="submission" date="2023-08" db="EMBL/GenBank/DDBJ databases">
        <title>Comparative genomics and taxonomic characterization of three novel marine species of genus Marivirga.</title>
        <authorList>
            <person name="Muhammad N."/>
            <person name="Kim S.-G."/>
        </authorList>
    </citation>
    <scope>NUCLEOTIDE SEQUENCE [LARGE SCALE GENOMIC DNA]</scope>
    <source>
        <strain evidence="3 4">BDSF4-3</strain>
    </source>
</reference>
<dbReference type="NCBIfam" id="TIGR00857">
    <property type="entry name" value="pyrC_multi"/>
    <property type="match status" value="1"/>
</dbReference>
<proteinExistence type="predicted"/>
<gene>
    <name evidence="3" type="ORF">QYS49_10945</name>
</gene>